<dbReference type="CDD" id="cd01347">
    <property type="entry name" value="ligand_gated_channel"/>
    <property type="match status" value="1"/>
</dbReference>
<dbReference type="EMBL" id="QJUM01000009">
    <property type="protein sequence ID" value="TBV07079.1"/>
    <property type="molecule type" value="Genomic_DNA"/>
</dbReference>
<keyword evidence="8" id="KW-0408">Iron</keyword>
<evidence type="ECO:0000256" key="7">
    <source>
        <dbReference type="ARBA" id="ARBA00022729"/>
    </source>
</evidence>
<dbReference type="PROSITE" id="PS51257">
    <property type="entry name" value="PROKAR_LIPOPROTEIN"/>
    <property type="match status" value="1"/>
</dbReference>
<evidence type="ECO:0000256" key="1">
    <source>
        <dbReference type="ARBA" id="ARBA00004571"/>
    </source>
</evidence>
<dbReference type="SMART" id="SM00965">
    <property type="entry name" value="STN"/>
    <property type="match status" value="1"/>
</dbReference>
<dbReference type="PROSITE" id="PS52016">
    <property type="entry name" value="TONB_DEPENDENT_REC_3"/>
    <property type="match status" value="1"/>
</dbReference>
<dbReference type="InterPro" id="IPR000531">
    <property type="entry name" value="Beta-barrel_TonB"/>
</dbReference>
<accession>A0A4Q9R2A2</accession>
<sequence>MNARDTRFALRHLCAGISLAGCLYGSAALAEEFTFDLPAQPMASALTALARQGQLQILFQEAQLHDLEAPALSGRFTPRQALERLLARSGFELLEAGEGFVVRSASNGVPSAAGERGNALLLGGTSILGQRIDGDSAGRSTLQREDIERQQADNIAALLDTLPGVSASGSPRPGGQTLNIWGMGDVEDVKVILDGAPKGFEKYRQGSVFIEPELIKHIEVDKGPHSTLYGNGGFAGVIRVDTKDPADMLREGRNSGAFVKYGYHSNDRQQIYSGAVFGQTEDRRLDALLYMSGRDGDDIERPDGTRFAYSSNSLGGFLFKSNLRPSEEHLISLSVMQTNSNAWEPFAAKRDDLPAPSAAEIERYGLDGAWKRKLVKRDQDDENYALKWNYTPLDNPLINLTASFAYSQTSQHDKRPEIASAGFAASLGNESWVDYSDRLGELKNESLFSTGLFEHALTVGVQWHAHERDTLMFDRSKVNDATYNHGLYQPYYMPSGEQETRSAFLQDAITLGALTITPALRYDQVITRGEASLAPRYNNPDPRYGHDYRSVSYTGWSPRLGIFWTASENLAFFADFSKTWRAPLIDESYEVQSAVSSVPATSRGLDPERIRGIRLGSIASFDGLLRADDSLQIRTTLFQNRGKDEIFKRTGISCLEQIQTGSGNGICAQPLSNQRNLPGYTIEGVEVESFYDSPRLFGSLSLSYIRGQRDASPRNPWGPRTWIAEIPPRKAVATLGVKVPEADMAFGWTGHFVRRQDRSPTDDDPLASGWSLPKSQGYALHGLFASWQPTQLDGFEARLAVDNLFNREYYPYLGESVSGVGRNIKVSVSQFF</sequence>
<comment type="caution">
    <text evidence="17">The sequence shown here is derived from an EMBL/GenBank/DDBJ whole genome shotgun (WGS) entry which is preliminary data.</text>
</comment>
<keyword evidence="10 12" id="KW-0472">Membrane</keyword>
<dbReference type="InterPro" id="IPR011276">
    <property type="entry name" value="TonB_haem/Hb_rcpt"/>
</dbReference>
<keyword evidence="3 12" id="KW-0813">Transport</keyword>
<dbReference type="InterPro" id="IPR036942">
    <property type="entry name" value="Beta-barrel_TonB_sf"/>
</dbReference>
<gene>
    <name evidence="18" type="ORF">DNK34_09660</name>
    <name evidence="17" type="ORF">DNK44_10525</name>
</gene>
<evidence type="ECO:0000256" key="10">
    <source>
        <dbReference type="ARBA" id="ARBA00023136"/>
    </source>
</evidence>
<evidence type="ECO:0000256" key="15">
    <source>
        <dbReference type="SAM" id="SignalP"/>
    </source>
</evidence>
<dbReference type="InterPro" id="IPR011662">
    <property type="entry name" value="Secretin/TonB_short_N"/>
</dbReference>
<evidence type="ECO:0000256" key="14">
    <source>
        <dbReference type="RuleBase" id="RU003357"/>
    </source>
</evidence>
<feature type="chain" id="PRO_5020922397" evidence="15">
    <location>
        <begin position="31"/>
        <end position="832"/>
    </location>
</feature>
<evidence type="ECO:0000256" key="13">
    <source>
        <dbReference type="PROSITE-ProRule" id="PRU10144"/>
    </source>
</evidence>
<dbReference type="PANTHER" id="PTHR30442">
    <property type="entry name" value="IRON III DICITRATE TRANSPORT PROTEIN FECA"/>
    <property type="match status" value="1"/>
</dbReference>
<protein>
    <submittedName>
        <fullName evidence="17">TonB-dependent receptor</fullName>
    </submittedName>
</protein>
<evidence type="ECO:0000259" key="16">
    <source>
        <dbReference type="SMART" id="SM00965"/>
    </source>
</evidence>
<evidence type="ECO:0000256" key="9">
    <source>
        <dbReference type="ARBA" id="ARBA00023077"/>
    </source>
</evidence>
<proteinExistence type="inferred from homology"/>
<keyword evidence="6 12" id="KW-0812">Transmembrane</keyword>
<keyword evidence="5" id="KW-0406">Ion transport</keyword>
<comment type="subcellular location">
    <subcellularLocation>
        <location evidence="1 12">Cell outer membrane</location>
        <topology evidence="1 12">Multi-pass membrane protein</topology>
    </subcellularLocation>
</comment>
<dbReference type="Gene3D" id="2.40.170.20">
    <property type="entry name" value="TonB-dependent receptor, beta-barrel domain"/>
    <property type="match status" value="1"/>
</dbReference>
<evidence type="ECO:0000256" key="6">
    <source>
        <dbReference type="ARBA" id="ARBA00022692"/>
    </source>
</evidence>
<dbReference type="NCBIfam" id="TIGR01785">
    <property type="entry name" value="TonB-hemin"/>
    <property type="match status" value="1"/>
</dbReference>
<dbReference type="InterPro" id="IPR012910">
    <property type="entry name" value="Plug_dom"/>
</dbReference>
<dbReference type="EMBL" id="QJUL01000012">
    <property type="protein sequence ID" value="TBU93413.1"/>
    <property type="molecule type" value="Genomic_DNA"/>
</dbReference>
<dbReference type="Gene3D" id="2.170.130.10">
    <property type="entry name" value="TonB-dependent receptor, plug domain"/>
    <property type="match status" value="1"/>
</dbReference>
<dbReference type="Pfam" id="PF07715">
    <property type="entry name" value="Plug"/>
    <property type="match status" value="1"/>
</dbReference>
<dbReference type="GO" id="GO:0033214">
    <property type="term" value="P:siderophore-iron import into cell"/>
    <property type="evidence" value="ECO:0007669"/>
    <property type="project" value="TreeGrafter"/>
</dbReference>
<dbReference type="SUPFAM" id="SSF56935">
    <property type="entry name" value="Porins"/>
    <property type="match status" value="1"/>
</dbReference>
<evidence type="ECO:0000256" key="12">
    <source>
        <dbReference type="PROSITE-ProRule" id="PRU01360"/>
    </source>
</evidence>
<dbReference type="Pfam" id="PF00593">
    <property type="entry name" value="TonB_dep_Rec_b-barrel"/>
    <property type="match status" value="1"/>
</dbReference>
<dbReference type="InterPro" id="IPR039426">
    <property type="entry name" value="TonB-dep_rcpt-like"/>
</dbReference>
<organism evidence="17 20">
    <name type="scientific">Phytopseudomonas dryadis</name>
    <dbReference type="NCBI Taxonomy" id="2487520"/>
    <lineage>
        <taxon>Bacteria</taxon>
        <taxon>Pseudomonadati</taxon>
        <taxon>Pseudomonadota</taxon>
        <taxon>Gammaproteobacteria</taxon>
        <taxon>Pseudomonadales</taxon>
        <taxon>Pseudomonadaceae</taxon>
        <taxon>Phytopseudomonas</taxon>
    </lineage>
</organism>
<dbReference type="Gene3D" id="3.55.50.30">
    <property type="match status" value="1"/>
</dbReference>
<dbReference type="PANTHER" id="PTHR30442:SF0">
    <property type="entry name" value="FE(3+) DICITRATE TRANSPORT PROTEIN FECA"/>
    <property type="match status" value="1"/>
</dbReference>
<evidence type="ECO:0000256" key="3">
    <source>
        <dbReference type="ARBA" id="ARBA00022448"/>
    </source>
</evidence>
<dbReference type="NCBIfam" id="TIGR01786">
    <property type="entry name" value="TonB-hemlactrns"/>
    <property type="match status" value="1"/>
</dbReference>
<dbReference type="FunFam" id="2.40.170.20:FF:000014">
    <property type="entry name" value="TonB-dependent haem/haemoglobin receptor"/>
    <property type="match status" value="1"/>
</dbReference>
<dbReference type="PROSITE" id="PS01156">
    <property type="entry name" value="TONB_DEPENDENT_REC_2"/>
    <property type="match status" value="1"/>
</dbReference>
<dbReference type="Proteomes" id="UP000291334">
    <property type="component" value="Unassembled WGS sequence"/>
</dbReference>
<keyword evidence="17" id="KW-0675">Receptor</keyword>
<keyword evidence="9 14" id="KW-0798">TonB box</keyword>
<evidence type="ECO:0000256" key="4">
    <source>
        <dbReference type="ARBA" id="ARBA00022452"/>
    </source>
</evidence>
<dbReference type="InterPro" id="IPR037066">
    <property type="entry name" value="Plug_dom_sf"/>
</dbReference>
<dbReference type="Proteomes" id="UP000293172">
    <property type="component" value="Unassembled WGS sequence"/>
</dbReference>
<feature type="signal peptide" evidence="15">
    <location>
        <begin position="1"/>
        <end position="30"/>
    </location>
</feature>
<dbReference type="InterPro" id="IPR010917">
    <property type="entry name" value="TonB_rcpt_CS"/>
</dbReference>
<dbReference type="GO" id="GO:0009279">
    <property type="term" value="C:cell outer membrane"/>
    <property type="evidence" value="ECO:0007669"/>
    <property type="project" value="UniProtKB-SubCell"/>
</dbReference>
<evidence type="ECO:0000256" key="5">
    <source>
        <dbReference type="ARBA" id="ARBA00022496"/>
    </source>
</evidence>
<feature type="domain" description="Secretin/TonB short N-terminal" evidence="16">
    <location>
        <begin position="55"/>
        <end position="105"/>
    </location>
</feature>
<keyword evidence="7 15" id="KW-0732">Signal</keyword>
<keyword evidence="4 12" id="KW-1134">Transmembrane beta strand</keyword>
<comment type="similarity">
    <text evidence="2 12 14">Belongs to the TonB-dependent receptor family.</text>
</comment>
<dbReference type="AlphaFoldDB" id="A0A4Q9R2A2"/>
<dbReference type="RefSeq" id="WP_131173779.1">
    <property type="nucleotide sequence ID" value="NZ_QJUL01000012.1"/>
</dbReference>
<keyword evidence="11 12" id="KW-0998">Cell outer membrane</keyword>
<dbReference type="GO" id="GO:0015232">
    <property type="term" value="F:heme transmembrane transporter activity"/>
    <property type="evidence" value="ECO:0007669"/>
    <property type="project" value="InterPro"/>
</dbReference>
<keyword evidence="19" id="KW-1185">Reference proteome</keyword>
<evidence type="ECO:0000256" key="2">
    <source>
        <dbReference type="ARBA" id="ARBA00009810"/>
    </source>
</evidence>
<dbReference type="InterPro" id="IPR010949">
    <property type="entry name" value="TonB_Hb/transfer/lactofer_rcpt"/>
</dbReference>
<evidence type="ECO:0000256" key="11">
    <source>
        <dbReference type="ARBA" id="ARBA00023237"/>
    </source>
</evidence>
<evidence type="ECO:0000313" key="19">
    <source>
        <dbReference type="Proteomes" id="UP000291334"/>
    </source>
</evidence>
<reference evidence="19 20" key="1">
    <citation type="submission" date="2018-06" db="EMBL/GenBank/DDBJ databases">
        <title>Three novel Pseudomonas species isolated from symptomatic oak.</title>
        <authorList>
            <person name="Bueno-Gonzalez V."/>
            <person name="Brady C."/>
        </authorList>
    </citation>
    <scope>NUCLEOTIDE SEQUENCE [LARGE SCALE GENOMIC DNA]</scope>
    <source>
        <strain evidence="18 19">P26B</strain>
        <strain evidence="17 20">P6B</strain>
    </source>
</reference>
<evidence type="ECO:0000313" key="20">
    <source>
        <dbReference type="Proteomes" id="UP000293172"/>
    </source>
</evidence>
<evidence type="ECO:0000313" key="17">
    <source>
        <dbReference type="EMBL" id="TBU93413.1"/>
    </source>
</evidence>
<keyword evidence="5" id="KW-0410">Iron transport</keyword>
<evidence type="ECO:0000256" key="8">
    <source>
        <dbReference type="ARBA" id="ARBA00023004"/>
    </source>
</evidence>
<name>A0A4Q9R2A2_9GAMM</name>
<evidence type="ECO:0000313" key="18">
    <source>
        <dbReference type="EMBL" id="TBV07079.1"/>
    </source>
</evidence>
<dbReference type="OrthoDB" id="9760494at2"/>
<feature type="short sequence motif" description="TonB C-terminal box" evidence="13">
    <location>
        <begin position="815"/>
        <end position="832"/>
    </location>
</feature>